<gene>
    <name evidence="1" type="ORF">SAMN04487865_10824</name>
</gene>
<dbReference type="OrthoDB" id="8645575at2"/>
<dbReference type="RefSeq" id="WP_074841740.1">
    <property type="nucleotide sequence ID" value="NZ_CP047056.1"/>
</dbReference>
<organism evidence="1 2">
    <name type="scientific">Succinivibrio dextrinosolvens</name>
    <dbReference type="NCBI Taxonomy" id="83771"/>
    <lineage>
        <taxon>Bacteria</taxon>
        <taxon>Pseudomonadati</taxon>
        <taxon>Pseudomonadota</taxon>
        <taxon>Gammaproteobacteria</taxon>
        <taxon>Aeromonadales</taxon>
        <taxon>Succinivibrionaceae</taxon>
        <taxon>Succinivibrio</taxon>
    </lineage>
</organism>
<dbReference type="EMBL" id="FOSF01000082">
    <property type="protein sequence ID" value="SFK46573.1"/>
    <property type="molecule type" value="Genomic_DNA"/>
</dbReference>
<reference evidence="1 2" key="1">
    <citation type="submission" date="2016-10" db="EMBL/GenBank/DDBJ databases">
        <authorList>
            <person name="Varghese N."/>
            <person name="Submissions S."/>
        </authorList>
    </citation>
    <scope>NUCLEOTIDE SEQUENCE [LARGE SCALE GENOMIC DNA]</scope>
    <source>
        <strain evidence="1 2">22B</strain>
    </source>
</reference>
<sequence>MTDKIQAFESIANSTMFGNRDVVVGQDNKVRLGNLVFSEKKTTNESTLKAFRQALSQKYGVFGEHAFDTTLGSRAQMKKSLRACDIKKTISNIEKVKGFRFKNEITRQLDTDPKFRELPPAARKTIRENLVQTPFTGINLETIKNENDLFDKVAERISNEIDNVIHDEDYKEEALGNVITDEHEIQDNEATGLKELKNTVQKKGTSVEDKIKTGVIGTGMQVNRSITNPIIFDKLKDNGVEPGYIYHHDWSLNDTRSLMMDFESDESRQILENLKNQNNKLKEACGTLPLREQIMLCGHAHPAVMSAIADYVIEKEMKNPESEMYKAFEKQFSYYEPENYRIVDENILKKTLFIQIRNAVLNIKDGPDYDKSPVFKHLTDRHILKLDYNENQRVKLKKAAHAGKFMRPERIVLNRKFGSLYRLTSAQKADDISAGAVTEALANDLSRIMGIPTQDLRIVRGKYSDGHPKIMLQAKYAEGYKDLEKGYIKNGRIVSPNGEKLEKLGKYKAFFLVTADRDGIGSRGQNKGFAKGKFFAIDPGHSLEGNGKYLEVDDNLTFKDTFGFSTKPRFNNFSIFDDDTRFAKLQGVINMRDMKESEKIQALFRDYRKSFDPHEEGISDTERALREKIISQIDVKEKEFNESLQKILNVSANQIHLYDDLENEGPAVQEKAIETIENLEKLTSPTTWVSKNGTVPLEHLQVNSETRVPWQAHVEGDSIVYHCDEPLSAAAKKMLEAFANNSGGVLEIAADGTAKLTVAKENRDKFFDTFSEKNVIRTTHPDESIERSNGGTGLVAAKNYKSHLSQIIIDNNVAPQAGFEIPQKLTVRIGDSDVIFEKKQYEDMIKETPEAQRPKSVNDLKEIIAARVNKGREIMKDVLNGNGFRHQATTRNVACLTLAFHAATMNKGEYNERGSFSVADPHGRLYQWLDSCKEIYTRTSTHAKNYHHETVDGHMNMPRGLDIPTGMGGLMGGMKTLHYFAIPLVQGQPRRLFLKTETHGIYNSTISAEEDQQSRSPGMQCRGRRSTDIKESILHCGSLATVFTRKGDGRGNRKEDFPNSIRVAMHNAASRLKQVGFKDEADKLIEGNNDGIFRKENGGIRKLLENMVKIQQTYADANDTVSSEKIAGIFSDLMLVIQDYADETQDGNKKRTGDIKNRIGNEVMLENEDFNFTNAPQNI</sequence>
<dbReference type="AlphaFoldDB" id="A0A662ZCL8"/>
<name>A0A662ZCL8_9GAMM</name>
<accession>A0A662ZCL8</accession>
<evidence type="ECO:0000313" key="1">
    <source>
        <dbReference type="EMBL" id="SFK46573.1"/>
    </source>
</evidence>
<proteinExistence type="predicted"/>
<dbReference type="Proteomes" id="UP000243374">
    <property type="component" value="Unassembled WGS sequence"/>
</dbReference>
<protein>
    <submittedName>
        <fullName evidence="1">Uncharacterized protein</fullName>
    </submittedName>
</protein>
<keyword evidence="2" id="KW-1185">Reference proteome</keyword>
<evidence type="ECO:0000313" key="2">
    <source>
        <dbReference type="Proteomes" id="UP000243374"/>
    </source>
</evidence>